<dbReference type="Gene3D" id="1.10.3810.10">
    <property type="entry name" value="Biosynthetic peptidoglycan transglycosylase-like"/>
    <property type="match status" value="1"/>
</dbReference>
<comment type="subcellular location">
    <subcellularLocation>
        <location evidence="1">Cell membrane</location>
    </subcellularLocation>
</comment>
<evidence type="ECO:0000256" key="13">
    <source>
        <dbReference type="ARBA" id="ARBA00023268"/>
    </source>
</evidence>
<protein>
    <submittedName>
        <fullName evidence="21">Penicillin-binding protein</fullName>
    </submittedName>
</protein>
<accession>A0A2H0DXP5</accession>
<feature type="domain" description="Glycosyl transferase family 51" evidence="20">
    <location>
        <begin position="65"/>
        <end position="236"/>
    </location>
</feature>
<keyword evidence="12 18" id="KW-0472">Membrane</keyword>
<comment type="similarity">
    <text evidence="3">In the N-terminal section; belongs to the glycosyltransferase 51 family.</text>
</comment>
<comment type="similarity">
    <text evidence="2">In the C-terminal section; belongs to the transpeptidase family.</text>
</comment>
<evidence type="ECO:0000256" key="1">
    <source>
        <dbReference type="ARBA" id="ARBA00004236"/>
    </source>
</evidence>
<evidence type="ECO:0000256" key="16">
    <source>
        <dbReference type="ARBA" id="ARBA00049902"/>
    </source>
</evidence>
<dbReference type="GO" id="GO:0009252">
    <property type="term" value="P:peptidoglycan biosynthetic process"/>
    <property type="evidence" value="ECO:0007669"/>
    <property type="project" value="UniProtKB-KW"/>
</dbReference>
<keyword evidence="14" id="KW-0961">Cell wall biogenesis/degradation</keyword>
<dbReference type="PANTHER" id="PTHR32282:SF11">
    <property type="entry name" value="PENICILLIN-BINDING PROTEIN 1B"/>
    <property type="match status" value="1"/>
</dbReference>
<dbReference type="Gene3D" id="3.40.710.10">
    <property type="entry name" value="DD-peptidase/beta-lactamase superfamily"/>
    <property type="match status" value="1"/>
</dbReference>
<evidence type="ECO:0000256" key="7">
    <source>
        <dbReference type="ARBA" id="ARBA00022676"/>
    </source>
</evidence>
<dbReference type="GO" id="GO:0009002">
    <property type="term" value="F:serine-type D-Ala-D-Ala carboxypeptidase activity"/>
    <property type="evidence" value="ECO:0007669"/>
    <property type="project" value="UniProtKB-EC"/>
</dbReference>
<evidence type="ECO:0000256" key="18">
    <source>
        <dbReference type="SAM" id="Phobius"/>
    </source>
</evidence>
<keyword evidence="10" id="KW-0133">Cell shape</keyword>
<keyword evidence="4" id="KW-1003">Cell membrane</keyword>
<keyword evidence="8" id="KW-0808">Transferase</keyword>
<organism evidence="21 22">
    <name type="scientific">Candidatus Campbellbacteria bacterium CG22_combo_CG10-13_8_21_14_all_43_18</name>
    <dbReference type="NCBI Taxonomy" id="1974530"/>
    <lineage>
        <taxon>Bacteria</taxon>
        <taxon>Candidatus Campbelliibacteriota</taxon>
    </lineage>
</organism>
<evidence type="ECO:0000256" key="10">
    <source>
        <dbReference type="ARBA" id="ARBA00022960"/>
    </source>
</evidence>
<keyword evidence="18" id="KW-0812">Transmembrane</keyword>
<keyword evidence="18" id="KW-1133">Transmembrane helix</keyword>
<dbReference type="GO" id="GO:0030288">
    <property type="term" value="C:outer membrane-bounded periplasmic space"/>
    <property type="evidence" value="ECO:0007669"/>
    <property type="project" value="TreeGrafter"/>
</dbReference>
<evidence type="ECO:0000259" key="20">
    <source>
        <dbReference type="Pfam" id="PF00912"/>
    </source>
</evidence>
<dbReference type="Proteomes" id="UP000231276">
    <property type="component" value="Unassembled WGS sequence"/>
</dbReference>
<reference evidence="21 22" key="1">
    <citation type="submission" date="2017-09" db="EMBL/GenBank/DDBJ databases">
        <title>Depth-based differentiation of microbial function through sediment-hosted aquifers and enrichment of novel symbionts in the deep terrestrial subsurface.</title>
        <authorList>
            <person name="Probst A.J."/>
            <person name="Ladd B."/>
            <person name="Jarett J.K."/>
            <person name="Geller-Mcgrath D.E."/>
            <person name="Sieber C.M."/>
            <person name="Emerson J.B."/>
            <person name="Anantharaman K."/>
            <person name="Thomas B.C."/>
            <person name="Malmstrom R."/>
            <person name="Stieglmeier M."/>
            <person name="Klingl A."/>
            <person name="Woyke T."/>
            <person name="Ryan C.M."/>
            <person name="Banfield J.F."/>
        </authorList>
    </citation>
    <scope>NUCLEOTIDE SEQUENCE [LARGE SCALE GENOMIC DNA]</scope>
    <source>
        <strain evidence="21">CG22_combo_CG10-13_8_21_14_all_43_18</strain>
    </source>
</reference>
<dbReference type="GO" id="GO:0008360">
    <property type="term" value="P:regulation of cell shape"/>
    <property type="evidence" value="ECO:0007669"/>
    <property type="project" value="UniProtKB-KW"/>
</dbReference>
<proteinExistence type="inferred from homology"/>
<dbReference type="InterPro" id="IPR001460">
    <property type="entry name" value="PCN-bd_Tpept"/>
</dbReference>
<evidence type="ECO:0000256" key="12">
    <source>
        <dbReference type="ARBA" id="ARBA00023136"/>
    </source>
</evidence>
<evidence type="ECO:0000313" key="22">
    <source>
        <dbReference type="Proteomes" id="UP000231276"/>
    </source>
</evidence>
<feature type="transmembrane region" description="Helical" evidence="18">
    <location>
        <begin position="12"/>
        <end position="32"/>
    </location>
</feature>
<dbReference type="SUPFAM" id="SSF53955">
    <property type="entry name" value="Lysozyme-like"/>
    <property type="match status" value="1"/>
</dbReference>
<dbReference type="InterPro" id="IPR023346">
    <property type="entry name" value="Lysozyme-like_dom_sf"/>
</dbReference>
<evidence type="ECO:0000256" key="6">
    <source>
        <dbReference type="ARBA" id="ARBA00022670"/>
    </source>
</evidence>
<evidence type="ECO:0000256" key="4">
    <source>
        <dbReference type="ARBA" id="ARBA00022475"/>
    </source>
</evidence>
<evidence type="ECO:0000259" key="19">
    <source>
        <dbReference type="Pfam" id="PF00905"/>
    </source>
</evidence>
<dbReference type="PANTHER" id="PTHR32282">
    <property type="entry name" value="BINDING PROTEIN TRANSPEPTIDASE, PUTATIVE-RELATED"/>
    <property type="match status" value="1"/>
</dbReference>
<keyword evidence="7" id="KW-0328">Glycosyltransferase</keyword>
<dbReference type="Pfam" id="PF00912">
    <property type="entry name" value="Transgly"/>
    <property type="match status" value="1"/>
</dbReference>
<evidence type="ECO:0000256" key="17">
    <source>
        <dbReference type="SAM" id="MobiDB-lite"/>
    </source>
</evidence>
<keyword evidence="5" id="KW-0121">Carboxypeptidase</keyword>
<name>A0A2H0DXP5_9BACT</name>
<feature type="region of interest" description="Disordered" evidence="17">
    <location>
        <begin position="658"/>
        <end position="680"/>
    </location>
</feature>
<gene>
    <name evidence="21" type="ORF">COW82_02575</name>
</gene>
<evidence type="ECO:0000313" key="21">
    <source>
        <dbReference type="EMBL" id="PIP86360.1"/>
    </source>
</evidence>
<dbReference type="GO" id="GO:0005886">
    <property type="term" value="C:plasma membrane"/>
    <property type="evidence" value="ECO:0007669"/>
    <property type="project" value="UniProtKB-SubCell"/>
</dbReference>
<dbReference type="GO" id="GO:0071555">
    <property type="term" value="P:cell wall organization"/>
    <property type="evidence" value="ECO:0007669"/>
    <property type="project" value="UniProtKB-KW"/>
</dbReference>
<evidence type="ECO:0000256" key="11">
    <source>
        <dbReference type="ARBA" id="ARBA00022984"/>
    </source>
</evidence>
<evidence type="ECO:0000256" key="14">
    <source>
        <dbReference type="ARBA" id="ARBA00023316"/>
    </source>
</evidence>
<dbReference type="EMBL" id="PCTS01000034">
    <property type="protein sequence ID" value="PIP86360.1"/>
    <property type="molecule type" value="Genomic_DNA"/>
</dbReference>
<comment type="caution">
    <text evidence="21">The sequence shown here is derived from an EMBL/GenBank/DDBJ whole genome shotgun (WGS) entry which is preliminary data.</text>
</comment>
<dbReference type="InterPro" id="IPR012338">
    <property type="entry name" value="Beta-lactam/transpept-like"/>
</dbReference>
<dbReference type="SUPFAM" id="SSF56601">
    <property type="entry name" value="beta-lactamase/transpeptidase-like"/>
    <property type="match status" value="1"/>
</dbReference>
<feature type="domain" description="Penicillin-binding protein transpeptidase" evidence="19">
    <location>
        <begin position="328"/>
        <end position="606"/>
    </location>
</feature>
<dbReference type="GO" id="GO:0006508">
    <property type="term" value="P:proteolysis"/>
    <property type="evidence" value="ECO:0007669"/>
    <property type="project" value="UniProtKB-KW"/>
</dbReference>
<dbReference type="Pfam" id="PF00905">
    <property type="entry name" value="Transpeptidase"/>
    <property type="match status" value="1"/>
</dbReference>
<dbReference type="GO" id="GO:0008955">
    <property type="term" value="F:peptidoglycan glycosyltransferase activity"/>
    <property type="evidence" value="ECO:0007669"/>
    <property type="project" value="UniProtKB-EC"/>
</dbReference>
<dbReference type="InterPro" id="IPR050396">
    <property type="entry name" value="Glycosyltr_51/Transpeptidase"/>
</dbReference>
<keyword evidence="11" id="KW-0573">Peptidoglycan synthesis</keyword>
<evidence type="ECO:0000256" key="8">
    <source>
        <dbReference type="ARBA" id="ARBA00022679"/>
    </source>
</evidence>
<sequence length="738" mass="83067">MRKKRKNKFHHKIIPFLLGLGFVLLGLIFVWVSTFKIPDLENFEERKIQQSTKIYDRTGEVLLYDLHQNIKRRVVPLEEISRNIKNATVAIEDAEFYEHRGVRPLAFLRAVLTNLKDLEFSQGGSTITQQVIKNSILTSEKKISRKIKEWVLALKIEKEMTKDEILALYLNEVPYGGSIYGVEEASQSFFGKSSKDLRLSESTYLAALPQAPTFYSPYGNNRDKLEERKNLVLFRMLEEGFITEKEYKEAREEIVPFRQREDVGIKAPHFVFYVIEELESLYGKRALEEEGFKVITSLDYSLQEKAEEIVKKFALENKEKFNAENAGLVATSPQTGEILVMVGSRNYFDGEIDGNFNVTISQRQPGSAFKPFVYATAFSKGYTPETVVFDLQTQFSTTCTSEGTPLLGFDPESCYLPVNYDNVYRGPVTLRNALAQSLNIPSIKTLYLSGLKDSLQTAEKMGISTLSDINRYGLTLVLGGGEVSLLELTSAYSVFANEGKRNQQTAILKVEDSSGNLLQESNPSPVKVLDENIALTISDILSDNEARTPAFGASSLLYFPGKDVAVKTGTTNDYRDAWIIGYTPNIAVGAWAGNNDNSSMEKKVAGFIIAPLWNAFMNEILEVRPAPPFRGPKKERAEGLKPVLRGDWQGSEILLVDKRTGKPAADGAPPEETEERQTTSVHNILYWLDKNNPRGEKPQNPQADPQFKLWEKPVRDWVQKNRIIENLPLATPNLSSSL</sequence>
<dbReference type="InterPro" id="IPR036950">
    <property type="entry name" value="PBP_transglycosylase"/>
</dbReference>
<evidence type="ECO:0000256" key="9">
    <source>
        <dbReference type="ARBA" id="ARBA00022801"/>
    </source>
</evidence>
<comment type="catalytic activity">
    <reaction evidence="16">
        <text>[GlcNAc-(1-&gt;4)-Mur2Ac(oyl-L-Ala-gamma-D-Glu-L-Lys-D-Ala-D-Ala)](n)-di-trans,octa-cis-undecaprenyl diphosphate + beta-D-GlcNAc-(1-&gt;4)-Mur2Ac(oyl-L-Ala-gamma-D-Glu-L-Lys-D-Ala-D-Ala)-di-trans,octa-cis-undecaprenyl diphosphate = [GlcNAc-(1-&gt;4)-Mur2Ac(oyl-L-Ala-gamma-D-Glu-L-Lys-D-Ala-D-Ala)](n+1)-di-trans,octa-cis-undecaprenyl diphosphate + di-trans,octa-cis-undecaprenyl diphosphate + H(+)</text>
        <dbReference type="Rhea" id="RHEA:23708"/>
        <dbReference type="Rhea" id="RHEA-COMP:9602"/>
        <dbReference type="Rhea" id="RHEA-COMP:9603"/>
        <dbReference type="ChEBI" id="CHEBI:15378"/>
        <dbReference type="ChEBI" id="CHEBI:58405"/>
        <dbReference type="ChEBI" id="CHEBI:60033"/>
        <dbReference type="ChEBI" id="CHEBI:78435"/>
        <dbReference type="EC" id="2.4.99.28"/>
    </reaction>
</comment>
<keyword evidence="9" id="KW-0378">Hydrolase</keyword>
<keyword evidence="6" id="KW-0645">Protease</keyword>
<dbReference type="FunFam" id="1.10.3810.10:FF:000001">
    <property type="entry name" value="Penicillin-binding protein 1A"/>
    <property type="match status" value="1"/>
</dbReference>
<evidence type="ECO:0000256" key="5">
    <source>
        <dbReference type="ARBA" id="ARBA00022645"/>
    </source>
</evidence>
<dbReference type="InterPro" id="IPR001264">
    <property type="entry name" value="Glyco_trans_51"/>
</dbReference>
<comment type="catalytic activity">
    <reaction evidence="15">
        <text>Preferential cleavage: (Ac)2-L-Lys-D-Ala-|-D-Ala. Also transpeptidation of peptidyl-alanyl moieties that are N-acyl substituents of D-alanine.</text>
        <dbReference type="EC" id="3.4.16.4"/>
    </reaction>
</comment>
<keyword evidence="13" id="KW-0511">Multifunctional enzyme</keyword>
<evidence type="ECO:0000256" key="2">
    <source>
        <dbReference type="ARBA" id="ARBA00007090"/>
    </source>
</evidence>
<dbReference type="GO" id="GO:0008658">
    <property type="term" value="F:penicillin binding"/>
    <property type="evidence" value="ECO:0007669"/>
    <property type="project" value="InterPro"/>
</dbReference>
<evidence type="ECO:0000256" key="15">
    <source>
        <dbReference type="ARBA" id="ARBA00034000"/>
    </source>
</evidence>
<dbReference type="AlphaFoldDB" id="A0A2H0DXP5"/>
<evidence type="ECO:0000256" key="3">
    <source>
        <dbReference type="ARBA" id="ARBA00007739"/>
    </source>
</evidence>